<dbReference type="AlphaFoldDB" id="A0A927BUT2"/>
<dbReference type="Pfam" id="PF00535">
    <property type="entry name" value="Glycos_transf_2"/>
    <property type="match status" value="1"/>
</dbReference>
<evidence type="ECO:0000313" key="3">
    <source>
        <dbReference type="Proteomes" id="UP000621560"/>
    </source>
</evidence>
<dbReference type="GO" id="GO:0044010">
    <property type="term" value="P:single-species biofilm formation"/>
    <property type="evidence" value="ECO:0007669"/>
    <property type="project" value="TreeGrafter"/>
</dbReference>
<sequence>MLVPTPTVSVIIPTYNAGPRFGELLTRLQRQTHAPQEIIVVDSTSRDDTAAIARRAGAIVLELPQAEFDHGGTRNMAAARAEGDVLLFMTQDAMPADEHLIAHLIAPLVEADVACAYARQLPYADADPLERMARAFNYPAQPQRKRADDLPRLGLKTFFCSNVCAAVRRHRFHALGGFAAPVIFNEDLFLAATAVLDGYAIHYAAEAQVYHSHGYTLTQHFRRFFDNGVSMRSNAWIYPYAKVGKEGGRLVRAQLQQLRRERRWHWMPRLIGESAAKWLGYQLGKRYTRLPRAWCARMSMHRRIWDKLQRQPARAEPGGVSMRE</sequence>
<dbReference type="SUPFAM" id="SSF53448">
    <property type="entry name" value="Nucleotide-diphospho-sugar transferases"/>
    <property type="match status" value="1"/>
</dbReference>
<dbReference type="EMBL" id="JACXIZ010000019">
    <property type="protein sequence ID" value="MBD2845914.1"/>
    <property type="molecule type" value="Genomic_DNA"/>
</dbReference>
<keyword evidence="3" id="KW-1185">Reference proteome</keyword>
<dbReference type="CDD" id="cd00761">
    <property type="entry name" value="Glyco_tranf_GTA_type"/>
    <property type="match status" value="1"/>
</dbReference>
<dbReference type="InterPro" id="IPR001173">
    <property type="entry name" value="Glyco_trans_2-like"/>
</dbReference>
<organism evidence="2 3">
    <name type="scientific">Paenibacillus sabuli</name>
    <dbReference type="NCBI Taxonomy" id="2772509"/>
    <lineage>
        <taxon>Bacteria</taxon>
        <taxon>Bacillati</taxon>
        <taxon>Bacillota</taxon>
        <taxon>Bacilli</taxon>
        <taxon>Bacillales</taxon>
        <taxon>Paenibacillaceae</taxon>
        <taxon>Paenibacillus</taxon>
    </lineage>
</organism>
<protein>
    <submittedName>
        <fullName evidence="2">Glycosyltransferase family 2 protein</fullName>
    </submittedName>
</protein>
<gene>
    <name evidence="2" type="ORF">IDH44_11985</name>
</gene>
<dbReference type="Proteomes" id="UP000621560">
    <property type="component" value="Unassembled WGS sequence"/>
</dbReference>
<reference evidence="2" key="1">
    <citation type="submission" date="2020-09" db="EMBL/GenBank/DDBJ databases">
        <title>A novel bacterium of genus Paenibacillus, isolated from South China Sea.</title>
        <authorList>
            <person name="Huang H."/>
            <person name="Mo K."/>
            <person name="Hu Y."/>
        </authorList>
    </citation>
    <scope>NUCLEOTIDE SEQUENCE</scope>
    <source>
        <strain evidence="2">IB182496</strain>
    </source>
</reference>
<proteinExistence type="predicted"/>
<name>A0A927BUT2_9BACL</name>
<accession>A0A927BUT2</accession>
<evidence type="ECO:0000259" key="1">
    <source>
        <dbReference type="Pfam" id="PF00535"/>
    </source>
</evidence>
<dbReference type="PANTHER" id="PTHR43685">
    <property type="entry name" value="GLYCOSYLTRANSFERASE"/>
    <property type="match status" value="1"/>
</dbReference>
<comment type="caution">
    <text evidence="2">The sequence shown here is derived from an EMBL/GenBank/DDBJ whole genome shotgun (WGS) entry which is preliminary data.</text>
</comment>
<dbReference type="PANTHER" id="PTHR43685:SF13">
    <property type="entry name" value="O ANTIGEN BIOSYNTHESIS RHAMNOSYLTRANSFERASE RFBN"/>
    <property type="match status" value="1"/>
</dbReference>
<evidence type="ECO:0000313" key="2">
    <source>
        <dbReference type="EMBL" id="MBD2845914.1"/>
    </source>
</evidence>
<dbReference type="InterPro" id="IPR050834">
    <property type="entry name" value="Glycosyltransf_2"/>
</dbReference>
<dbReference type="Gene3D" id="3.90.550.10">
    <property type="entry name" value="Spore Coat Polysaccharide Biosynthesis Protein SpsA, Chain A"/>
    <property type="match status" value="1"/>
</dbReference>
<feature type="domain" description="Glycosyltransferase 2-like" evidence="1">
    <location>
        <begin position="9"/>
        <end position="172"/>
    </location>
</feature>
<dbReference type="InterPro" id="IPR029044">
    <property type="entry name" value="Nucleotide-diphossugar_trans"/>
</dbReference>